<dbReference type="EMBL" id="PNBA02000011">
    <property type="protein sequence ID" value="KAG6409177.1"/>
    <property type="molecule type" value="Genomic_DNA"/>
</dbReference>
<evidence type="ECO:0000256" key="1">
    <source>
        <dbReference type="SAM" id="MobiDB-lite"/>
    </source>
</evidence>
<proteinExistence type="predicted"/>
<comment type="caution">
    <text evidence="2">The sequence shown here is derived from an EMBL/GenBank/DDBJ whole genome shotgun (WGS) entry which is preliminary data.</text>
</comment>
<feature type="region of interest" description="Disordered" evidence="1">
    <location>
        <begin position="1"/>
        <end position="54"/>
    </location>
</feature>
<feature type="compositionally biased region" description="Basic and acidic residues" evidence="1">
    <location>
        <begin position="33"/>
        <end position="51"/>
    </location>
</feature>
<reference evidence="2" key="1">
    <citation type="submission" date="2018-01" db="EMBL/GenBank/DDBJ databases">
        <authorList>
            <person name="Mao J.F."/>
        </authorList>
    </citation>
    <scope>NUCLEOTIDE SEQUENCE</scope>
    <source>
        <strain evidence="2">Huo1</strain>
        <tissue evidence="2">Leaf</tissue>
    </source>
</reference>
<evidence type="ECO:0000313" key="2">
    <source>
        <dbReference type="EMBL" id="KAG6409177.1"/>
    </source>
</evidence>
<organism evidence="2">
    <name type="scientific">Salvia splendens</name>
    <name type="common">Scarlet sage</name>
    <dbReference type="NCBI Taxonomy" id="180675"/>
    <lineage>
        <taxon>Eukaryota</taxon>
        <taxon>Viridiplantae</taxon>
        <taxon>Streptophyta</taxon>
        <taxon>Embryophyta</taxon>
        <taxon>Tracheophyta</taxon>
        <taxon>Spermatophyta</taxon>
        <taxon>Magnoliopsida</taxon>
        <taxon>eudicotyledons</taxon>
        <taxon>Gunneridae</taxon>
        <taxon>Pentapetalae</taxon>
        <taxon>asterids</taxon>
        <taxon>lamiids</taxon>
        <taxon>Lamiales</taxon>
        <taxon>Lamiaceae</taxon>
        <taxon>Nepetoideae</taxon>
        <taxon>Mentheae</taxon>
        <taxon>Salviinae</taxon>
        <taxon>Salvia</taxon>
        <taxon>Salvia subgen. Calosphace</taxon>
        <taxon>core Calosphace</taxon>
    </lineage>
</organism>
<accession>A0A8X8XA66</accession>
<gene>
    <name evidence="2" type="ORF">SASPL_132211</name>
</gene>
<keyword evidence="3" id="KW-1185">Reference proteome</keyword>
<protein>
    <submittedName>
        <fullName evidence="2">Uncharacterized protein</fullName>
    </submittedName>
</protein>
<evidence type="ECO:0000313" key="3">
    <source>
        <dbReference type="Proteomes" id="UP000298416"/>
    </source>
</evidence>
<dbReference type="AlphaFoldDB" id="A0A8X8XA66"/>
<name>A0A8X8XA66_SALSN</name>
<sequence>MVGSANRGVTAMGSSSGADRREKRGIFGEGDEGEGRGKAAWWRHGESPVREEEIEEDGDFGIFGNWRTASNGTIPPNKKASADAMAASKGLGIDLLLLSLFVRAVSMEWMETNSAAAMLHAPAKRAAKPVRIVALEPALVAPIPIMRDEMETRPSLAPSVAARSQCDRAA</sequence>
<reference evidence="2" key="2">
    <citation type="submission" date="2020-08" db="EMBL/GenBank/DDBJ databases">
        <title>Plant Genome Project.</title>
        <authorList>
            <person name="Zhang R.-G."/>
        </authorList>
    </citation>
    <scope>NUCLEOTIDE SEQUENCE</scope>
    <source>
        <strain evidence="2">Huo1</strain>
        <tissue evidence="2">Leaf</tissue>
    </source>
</reference>
<dbReference type="Proteomes" id="UP000298416">
    <property type="component" value="Unassembled WGS sequence"/>
</dbReference>